<dbReference type="InterPro" id="IPR050960">
    <property type="entry name" value="AB_hydrolase_4_sf"/>
</dbReference>
<dbReference type="SUPFAM" id="SSF53474">
    <property type="entry name" value="alpha/beta-Hydrolases"/>
    <property type="match status" value="1"/>
</dbReference>
<dbReference type="Proteomes" id="UP001162483">
    <property type="component" value="Unassembled WGS sequence"/>
</dbReference>
<evidence type="ECO:0000313" key="3">
    <source>
        <dbReference type="Proteomes" id="UP001162483"/>
    </source>
</evidence>
<proteinExistence type="inferred from homology"/>
<dbReference type="PANTHER" id="PTHR10794">
    <property type="entry name" value="ABHYDROLASE DOMAIN-CONTAINING PROTEIN"/>
    <property type="match status" value="1"/>
</dbReference>
<comment type="caution">
    <text evidence="2">The sequence shown here is derived from an EMBL/GenBank/DDBJ whole genome shotgun (WGS) entry which is preliminary data.</text>
</comment>
<sequence length="412" mass="47929">FGSSWDYCPRGYELICKSSALANWFLKDIQCLPELEPIRWCWRSCPHLQTLVQHLLPADRPLELCRDHLQLADSGLVALDWVVGPRQSLRMRRGTNATGNPPLLLVIPNPFGKLTRNIQNLCFQALEKGYYPVIFNRRGQNECPLTTLKLQDFGEPGDLREAVTYIRFRHPSSLLFAVSEGLGSGLLLSYLGECGSSSYLTAVSCISPVFRCQEWFENKLPWLYEWALLLYQKTILSRYFTVLGEILPTEKLFDSQSLQELHEILHCERKTKKVGWDDYWEQNDPLRDVDEVAVPVLCICSMDDPIRGPPESTVPIELFRTNPYFLLLLTRYGGHCGFLTDSTIAWSHEVTLDYFRSVTEFFKAEEKTKRLANRRYSNMMSKRRRPTLQRRDLSAYRDLEEEIFSWKRSYTR</sequence>
<evidence type="ECO:0000313" key="2">
    <source>
        <dbReference type="EMBL" id="CAI9533857.1"/>
    </source>
</evidence>
<evidence type="ECO:0008006" key="4">
    <source>
        <dbReference type="Google" id="ProtNLM"/>
    </source>
</evidence>
<dbReference type="InterPro" id="IPR029058">
    <property type="entry name" value="AB_hydrolase_fold"/>
</dbReference>
<accession>A0ABN9AEL0</accession>
<dbReference type="PIRSF" id="PIRSF005211">
    <property type="entry name" value="Ab_hydro_YheT"/>
    <property type="match status" value="1"/>
</dbReference>
<comment type="similarity">
    <text evidence="1">Belongs to the AB hydrolase superfamily. AB hydrolase 4 family.</text>
</comment>
<dbReference type="InterPro" id="IPR012020">
    <property type="entry name" value="ABHD4"/>
</dbReference>
<reference evidence="2" key="1">
    <citation type="submission" date="2023-05" db="EMBL/GenBank/DDBJ databases">
        <authorList>
            <person name="Stuckert A."/>
        </authorList>
    </citation>
    <scope>NUCLEOTIDE SEQUENCE</scope>
</reference>
<gene>
    <name evidence="2" type="ORF">SPARVUS_LOCUS492583</name>
</gene>
<keyword evidence="3" id="KW-1185">Reference proteome</keyword>
<feature type="non-terminal residue" evidence="2">
    <location>
        <position position="1"/>
    </location>
</feature>
<dbReference type="EMBL" id="CATNWA010000157">
    <property type="protein sequence ID" value="CAI9533857.1"/>
    <property type="molecule type" value="Genomic_DNA"/>
</dbReference>
<evidence type="ECO:0000256" key="1">
    <source>
        <dbReference type="ARBA" id="ARBA00010884"/>
    </source>
</evidence>
<dbReference type="Gene3D" id="3.40.50.1820">
    <property type="entry name" value="alpha/beta hydrolase"/>
    <property type="match status" value="1"/>
</dbReference>
<name>A0ABN9AEL0_9NEOB</name>
<organism evidence="2 3">
    <name type="scientific">Staurois parvus</name>
    <dbReference type="NCBI Taxonomy" id="386267"/>
    <lineage>
        <taxon>Eukaryota</taxon>
        <taxon>Metazoa</taxon>
        <taxon>Chordata</taxon>
        <taxon>Craniata</taxon>
        <taxon>Vertebrata</taxon>
        <taxon>Euteleostomi</taxon>
        <taxon>Amphibia</taxon>
        <taxon>Batrachia</taxon>
        <taxon>Anura</taxon>
        <taxon>Neobatrachia</taxon>
        <taxon>Ranoidea</taxon>
        <taxon>Ranidae</taxon>
        <taxon>Staurois</taxon>
    </lineage>
</organism>
<dbReference type="PANTHER" id="PTHR10794:SF39">
    <property type="entry name" value="PROTEIN ABHD15"/>
    <property type="match status" value="1"/>
</dbReference>
<protein>
    <recommendedName>
        <fullName evidence="4">Abhydrolase domain containing 15</fullName>
    </recommendedName>
</protein>